<dbReference type="Proteomes" id="UP000224877">
    <property type="component" value="Segment"/>
</dbReference>
<dbReference type="EMBL" id="LC168164">
    <property type="protein sequence ID" value="BAX25552.1"/>
    <property type="molecule type" value="Genomic_DNA"/>
</dbReference>
<evidence type="ECO:0000313" key="2">
    <source>
        <dbReference type="EMBL" id="BAX25552.1"/>
    </source>
</evidence>
<organism evidence="2 3">
    <name type="scientific">Tenacibaculum phage pT24</name>
    <dbReference type="NCBI Taxonomy" id="1880590"/>
    <lineage>
        <taxon>Viruses</taxon>
        <taxon>Duplodnaviria</taxon>
        <taxon>Heunggongvirae</taxon>
        <taxon>Uroviricota</taxon>
        <taxon>Caudoviricetes</taxon>
        <taxon>Kungbxnavirus</taxon>
        <taxon>Kungbxnavirus pT24</taxon>
    </lineage>
</organism>
<accession>A0A1W7GKP4</accession>
<name>A0A1W7GKP4_9CAUD</name>
<reference evidence="2 3" key="1">
    <citation type="submission" date="2016-07" db="EMBL/GenBank/DDBJ databases">
        <title>Characterization of three bacteriophages infecting bacteria isolated from shrimp culture pond water.</title>
        <authorList>
            <person name="Khoa H.V."/>
        </authorList>
    </citation>
    <scope>NUCLEOTIDE SEQUENCE [LARGE SCALE GENOMIC DNA]</scope>
</reference>
<dbReference type="PROSITE" id="PS50975">
    <property type="entry name" value="ATP_GRASP"/>
    <property type="match status" value="1"/>
</dbReference>
<evidence type="ECO:0000259" key="1">
    <source>
        <dbReference type="PROSITE" id="PS50975"/>
    </source>
</evidence>
<dbReference type="InterPro" id="IPR011761">
    <property type="entry name" value="ATP-grasp"/>
</dbReference>
<gene>
    <name evidence="2" type="ORF">BPT24_063</name>
</gene>
<sequence>MKKIYITEQVKKYPMIGLISSNFDFVHEFSDDLDGILYIPENCFHDLESKDGGSLENDIIEFIHNAPIVGRQARLNKIQQHIVLNSFNIKTPNTFYNEKTNKPYKTFGEILSGTKDMDEFVIKPLNGAKGWGVELYDNLSLQKALDNSYNTSFISELESISEKQDPMIREEISYSQQVLRDFDFAIQEKVNIKREFRAIVTNSGFMIYERVSSSTSKNGLKKSNIQEDFDVNSLPELEEKLLVKINDTIIKVQEVLNKFNYPWLSIDLYQDEEGEIGVLEFQTEFAFKGFMNKLNELVELLTTGLEESLEYRMKNGANI</sequence>
<evidence type="ECO:0000313" key="3">
    <source>
        <dbReference type="Proteomes" id="UP000224877"/>
    </source>
</evidence>
<dbReference type="GO" id="GO:0046872">
    <property type="term" value="F:metal ion binding"/>
    <property type="evidence" value="ECO:0007669"/>
    <property type="project" value="InterPro"/>
</dbReference>
<feature type="domain" description="ATP-grasp" evidence="1">
    <location>
        <begin position="81"/>
        <end position="314"/>
    </location>
</feature>
<proteinExistence type="predicted"/>
<dbReference type="GO" id="GO:0005524">
    <property type="term" value="F:ATP binding"/>
    <property type="evidence" value="ECO:0007669"/>
    <property type="project" value="InterPro"/>
</dbReference>
<protein>
    <recommendedName>
        <fullName evidence="1">ATP-grasp domain-containing protein</fullName>
    </recommendedName>
</protein>
<dbReference type="SUPFAM" id="SSF56059">
    <property type="entry name" value="Glutathione synthetase ATP-binding domain-like"/>
    <property type="match status" value="1"/>
</dbReference>
<keyword evidence="3" id="KW-1185">Reference proteome</keyword>